<feature type="transmembrane region" description="Helical" evidence="9">
    <location>
        <begin position="1240"/>
        <end position="1259"/>
    </location>
</feature>
<dbReference type="EMBL" id="CCKQ01014720">
    <property type="protein sequence ID" value="CDW86512.1"/>
    <property type="molecule type" value="Genomic_DNA"/>
</dbReference>
<evidence type="ECO:0000256" key="5">
    <source>
        <dbReference type="ARBA" id="ARBA00022989"/>
    </source>
</evidence>
<feature type="compositionally biased region" description="Polar residues" evidence="8">
    <location>
        <begin position="210"/>
        <end position="224"/>
    </location>
</feature>
<evidence type="ECO:0000256" key="9">
    <source>
        <dbReference type="SAM" id="Phobius"/>
    </source>
</evidence>
<evidence type="ECO:0000256" key="3">
    <source>
        <dbReference type="ARBA" id="ARBA00022448"/>
    </source>
</evidence>
<keyword evidence="11" id="KW-1185">Reference proteome</keyword>
<keyword evidence="3" id="KW-0813">Transport</keyword>
<dbReference type="InterPro" id="IPR002490">
    <property type="entry name" value="V-ATPase_116kDa_su"/>
</dbReference>
<feature type="region of interest" description="Disordered" evidence="8">
    <location>
        <begin position="445"/>
        <end position="475"/>
    </location>
</feature>
<keyword evidence="4 9" id="KW-0812">Transmembrane</keyword>
<evidence type="ECO:0000256" key="4">
    <source>
        <dbReference type="ARBA" id="ARBA00022692"/>
    </source>
</evidence>
<dbReference type="Pfam" id="PF01496">
    <property type="entry name" value="V_ATPase_I"/>
    <property type="match status" value="1"/>
</dbReference>
<dbReference type="GO" id="GO:0007035">
    <property type="term" value="P:vacuolar acidification"/>
    <property type="evidence" value="ECO:0007669"/>
    <property type="project" value="TreeGrafter"/>
</dbReference>
<evidence type="ECO:0000256" key="2">
    <source>
        <dbReference type="ARBA" id="ARBA00009904"/>
    </source>
</evidence>
<gene>
    <name evidence="10" type="primary">Contig19130.g20288</name>
    <name evidence="10" type="ORF">STYLEM_15607</name>
</gene>
<feature type="transmembrane region" description="Helical" evidence="9">
    <location>
        <begin position="1061"/>
        <end position="1079"/>
    </location>
</feature>
<feature type="compositionally biased region" description="Basic residues" evidence="8">
    <location>
        <begin position="233"/>
        <end position="246"/>
    </location>
</feature>
<keyword evidence="5 9" id="KW-1133">Transmembrane helix</keyword>
<organism evidence="10 11">
    <name type="scientific">Stylonychia lemnae</name>
    <name type="common">Ciliate</name>
    <dbReference type="NCBI Taxonomy" id="5949"/>
    <lineage>
        <taxon>Eukaryota</taxon>
        <taxon>Sar</taxon>
        <taxon>Alveolata</taxon>
        <taxon>Ciliophora</taxon>
        <taxon>Intramacronucleata</taxon>
        <taxon>Spirotrichea</taxon>
        <taxon>Stichotrichia</taxon>
        <taxon>Sporadotrichida</taxon>
        <taxon>Oxytrichidae</taxon>
        <taxon>Stylonychinae</taxon>
        <taxon>Stylonychia</taxon>
    </lineage>
</organism>
<dbReference type="GO" id="GO:0033179">
    <property type="term" value="C:proton-transporting V-type ATPase, V0 domain"/>
    <property type="evidence" value="ECO:0007669"/>
    <property type="project" value="InterPro"/>
</dbReference>
<feature type="transmembrane region" description="Helical" evidence="9">
    <location>
        <begin position="1174"/>
        <end position="1197"/>
    </location>
</feature>
<dbReference type="Proteomes" id="UP000039865">
    <property type="component" value="Unassembled WGS sequence"/>
</dbReference>
<name>A0A078AZ76_STYLE</name>
<dbReference type="InParanoid" id="A0A078AZ76"/>
<dbReference type="OrthoDB" id="10264220at2759"/>
<dbReference type="PANTHER" id="PTHR11629:SF63">
    <property type="entry name" value="V-TYPE PROTON ATPASE SUBUNIT A"/>
    <property type="match status" value="1"/>
</dbReference>
<protein>
    <submittedName>
        <fullName evidence="10">V-type atpase 116kda subunit family protein</fullName>
    </submittedName>
</protein>
<keyword evidence="7 9" id="KW-0472">Membrane</keyword>
<dbReference type="PANTHER" id="PTHR11629">
    <property type="entry name" value="VACUOLAR PROTON ATPASES"/>
    <property type="match status" value="1"/>
</dbReference>
<dbReference type="GO" id="GO:0051117">
    <property type="term" value="F:ATPase binding"/>
    <property type="evidence" value="ECO:0007669"/>
    <property type="project" value="TreeGrafter"/>
</dbReference>
<comment type="similarity">
    <text evidence="2">Belongs to the V-ATPase 116 kDa subunit family.</text>
</comment>
<keyword evidence="6" id="KW-0406">Ion transport</keyword>
<feature type="transmembrane region" description="Helical" evidence="9">
    <location>
        <begin position="1141"/>
        <end position="1162"/>
    </location>
</feature>
<evidence type="ECO:0000256" key="7">
    <source>
        <dbReference type="ARBA" id="ARBA00023136"/>
    </source>
</evidence>
<dbReference type="GO" id="GO:0016471">
    <property type="term" value="C:vacuolar proton-transporting V-type ATPase complex"/>
    <property type="evidence" value="ECO:0007669"/>
    <property type="project" value="TreeGrafter"/>
</dbReference>
<feature type="transmembrane region" description="Helical" evidence="9">
    <location>
        <begin position="1364"/>
        <end position="1385"/>
    </location>
</feature>
<evidence type="ECO:0000256" key="8">
    <source>
        <dbReference type="SAM" id="MobiDB-lite"/>
    </source>
</evidence>
<evidence type="ECO:0000256" key="6">
    <source>
        <dbReference type="ARBA" id="ARBA00023065"/>
    </source>
</evidence>
<feature type="region of interest" description="Disordered" evidence="8">
    <location>
        <begin position="210"/>
        <end position="247"/>
    </location>
</feature>
<evidence type="ECO:0000313" key="11">
    <source>
        <dbReference type="Proteomes" id="UP000039865"/>
    </source>
</evidence>
<comment type="subcellular location">
    <subcellularLocation>
        <location evidence="1">Membrane</location>
        <topology evidence="1">Multi-pass membrane protein</topology>
    </subcellularLocation>
</comment>
<dbReference type="GO" id="GO:0046961">
    <property type="term" value="F:proton-transporting ATPase activity, rotational mechanism"/>
    <property type="evidence" value="ECO:0007669"/>
    <property type="project" value="InterPro"/>
</dbReference>
<reference evidence="10 11" key="1">
    <citation type="submission" date="2014-06" db="EMBL/GenBank/DDBJ databases">
        <authorList>
            <person name="Swart Estienne"/>
        </authorList>
    </citation>
    <scope>NUCLEOTIDE SEQUENCE [LARGE SCALE GENOMIC DNA]</scope>
    <source>
        <strain evidence="10 11">130c</strain>
    </source>
</reference>
<dbReference type="FunCoup" id="A0A078AZ76">
    <property type="interactions" value="69"/>
</dbReference>
<accession>A0A078AZ76</accession>
<evidence type="ECO:0000313" key="10">
    <source>
        <dbReference type="EMBL" id="CDW86512.1"/>
    </source>
</evidence>
<evidence type="ECO:0000256" key="1">
    <source>
        <dbReference type="ARBA" id="ARBA00004141"/>
    </source>
</evidence>
<proteinExistence type="inferred from homology"/>
<sequence length="1449" mass="169343">MNLNDLNKKRKLKIHFDDCDSPTARQYQNSMILKRPVFGIPLINYEDPFEYEDPIKDLIKLKRGNHHAANHHIAHLLKDNQEDETQEIFYLSDEQIALERNQWHKLASIIFSPTNEIKKFNEYVDKKISMEEKLHKFPFKDLQMTKIIEFRRKQEIRNQVKKQRTRTLRQLVTKLRPSNVSNTQSDIANLSPSLRNNAQKFQRRMSLQRNSSGLQFLQGKNSTTKADDTSPKAKSKFKPPSPKKSHQLQLIQMSPNQKQADQINQKISLLIPQTLPKRKQIRNPSFRAIKQLSEESGLVDSICSSPSMKFFDEENPKIEQYNMEIEEVNKLKQIQKIKNIRNNTNLQNSPQSIKWIKKVMHNSVTKLQKLQLPVLNYKQDATLFNESTFQTQINNQSQYMGIITSASNINLNQNWHIRQIYINNKHHQQQFLSPNQSGIQLQNSEIGQSPHSQKSRYHSNLKIPTESKPKHNRSSFLDRSTNFSSYFDKNNDIEDKNIDIGKQHLLDLMIQRKKYQERGDINQNKLMIKGMIKLARNQQKKEMSADFRVFNLDLEKQHIFDQLPIEQSVTIFSTLSFSFISNTQQLLSLNLNANRSEDVDLYEIVIPKDNDWIIMNELGSANFLHFIDLNKEEQTHHLRYFSNVRRAEEVEKLIEEIELIYQRYRVEMKQPANIHEFLHHIKEFEIQKQKGSQLLFNEIESEVRDKAKFLKQQTNGIENMISSYRNLLARINVLAQAARLLQVGSNYMDDPEFSNIYMPSQNQKDNQIGESLLGERMLKIQHFGGTIRKSEQMSFKKLMFRSTRGKAYVHFFDFQIPPQDRMIHVNDHKDKLVYIVVFQQGTYFTEKVKKICQNLTENLFELSRDSIPEQLVECQRQKENTKILIKETKMQLKDFLIKINTLQNTEFSLIQIFKWFAIKERAIFSELNKLKCQDKILVGLFWCPTKLRSQLEDKVNEIRQSGHVEGPNIHLIQNYDEDAHIRPTHIETNEVTWPFQEIVNTYSIPKYKEINPSIFAIVSFPFLFGVMFGDIMHGGLLIIFSLIIIFSDRKPGTVLGELGRIRYMLLLMGLFAFYCGFLYNDFTSIPLKVLQESCYDITHGHGTVATNVQLKEDCIYKFGVDPSWYLGKNELAFMNSLKMKLSVILGVTQMALGVFMKAFNAVQFRKPIDFIFEFIPQIILLICLFGFMDLLIVVKWLTDFSQMKNAKPPSVITSMITMCLGMGEQNPNTYETEVLPNQPMIMKTLLFISLICVPLMLFVKPIHENYKNNQHHFVEEENVNYYSINNGDDQTQRHSQSQKKSQQHGHNFSELFIHQFIETIEFVLGTISNTASYLRLWALSLAHSQLAKVFFDNTIKTGLQSNSFIVLFLGYFVFLAFTISVLMMMDLMEVFLHTLRLHWVEFQNKFYKGGGLKFSPFSIENILEVAAQNTKVKMAMNSQNSNAEKTKSQ</sequence>
<feature type="transmembrane region" description="Helical" evidence="9">
    <location>
        <begin position="1014"/>
        <end position="1040"/>
    </location>
</feature>